<dbReference type="SUPFAM" id="SSF55186">
    <property type="entry name" value="ThrRS/AlaRS common domain"/>
    <property type="match status" value="1"/>
</dbReference>
<evidence type="ECO:0000256" key="7">
    <source>
        <dbReference type="ARBA" id="ARBA00022723"/>
    </source>
</evidence>
<dbReference type="SUPFAM" id="SSF55681">
    <property type="entry name" value="Class II aaRS and biotin synthetases"/>
    <property type="match status" value="1"/>
</dbReference>
<evidence type="ECO:0000256" key="9">
    <source>
        <dbReference type="ARBA" id="ARBA00022833"/>
    </source>
</evidence>
<keyword evidence="11" id="KW-0694">RNA-binding</keyword>
<comment type="catalytic activity">
    <reaction evidence="15">
        <text>tRNA(Thr) + L-threonine + ATP = L-threonyl-tRNA(Thr) + AMP + diphosphate + H(+)</text>
        <dbReference type="Rhea" id="RHEA:24624"/>
        <dbReference type="Rhea" id="RHEA-COMP:9670"/>
        <dbReference type="Rhea" id="RHEA-COMP:9704"/>
        <dbReference type="ChEBI" id="CHEBI:15378"/>
        <dbReference type="ChEBI" id="CHEBI:30616"/>
        <dbReference type="ChEBI" id="CHEBI:33019"/>
        <dbReference type="ChEBI" id="CHEBI:57926"/>
        <dbReference type="ChEBI" id="CHEBI:78442"/>
        <dbReference type="ChEBI" id="CHEBI:78534"/>
        <dbReference type="ChEBI" id="CHEBI:456215"/>
        <dbReference type="EC" id="6.1.1.3"/>
    </reaction>
</comment>
<evidence type="ECO:0000256" key="2">
    <source>
        <dbReference type="ARBA" id="ARBA00008226"/>
    </source>
</evidence>
<dbReference type="Gene3D" id="3.30.54.20">
    <property type="match status" value="1"/>
</dbReference>
<dbReference type="NCBIfam" id="TIGR00418">
    <property type="entry name" value="thrS"/>
    <property type="match status" value="1"/>
</dbReference>
<dbReference type="GO" id="GO:0005524">
    <property type="term" value="F:ATP binding"/>
    <property type="evidence" value="ECO:0007669"/>
    <property type="project" value="UniProtKB-KW"/>
</dbReference>
<dbReference type="Pfam" id="PF03129">
    <property type="entry name" value="HGTP_anticodon"/>
    <property type="match status" value="1"/>
</dbReference>
<dbReference type="PROSITE" id="PS51880">
    <property type="entry name" value="TGS"/>
    <property type="match status" value="1"/>
</dbReference>
<dbReference type="CDD" id="cd01667">
    <property type="entry name" value="TGS_ThrRS"/>
    <property type="match status" value="1"/>
</dbReference>
<dbReference type="InterPro" id="IPR002314">
    <property type="entry name" value="aa-tRNA-synt_IIb"/>
</dbReference>
<dbReference type="InterPro" id="IPR012676">
    <property type="entry name" value="TGS-like"/>
</dbReference>
<keyword evidence="6" id="KW-0436">Ligase</keyword>
<dbReference type="CDD" id="cd00771">
    <property type="entry name" value="ThrRS_core"/>
    <property type="match status" value="1"/>
</dbReference>
<dbReference type="InterPro" id="IPR004154">
    <property type="entry name" value="Anticodon-bd"/>
</dbReference>
<reference evidence="18" key="1">
    <citation type="submission" date="2018-05" db="EMBL/GenBank/DDBJ databases">
        <authorList>
            <person name="Lanie J.A."/>
            <person name="Ng W.-L."/>
            <person name="Kazmierczak K.M."/>
            <person name="Andrzejewski T.M."/>
            <person name="Davidsen T.M."/>
            <person name="Wayne K.J."/>
            <person name="Tettelin H."/>
            <person name="Glass J.I."/>
            <person name="Rusch D."/>
            <person name="Podicherti R."/>
            <person name="Tsui H.-C.T."/>
            <person name="Winkler M.E."/>
        </authorList>
    </citation>
    <scope>NUCLEOTIDE SEQUENCE</scope>
</reference>
<dbReference type="Pfam" id="PF02824">
    <property type="entry name" value="TGS"/>
    <property type="match status" value="1"/>
</dbReference>
<dbReference type="SUPFAM" id="SSF81271">
    <property type="entry name" value="TGS-like"/>
    <property type="match status" value="1"/>
</dbReference>
<keyword evidence="13" id="KW-0030">Aminoacyl-tRNA synthetase</keyword>
<evidence type="ECO:0000256" key="11">
    <source>
        <dbReference type="ARBA" id="ARBA00022884"/>
    </source>
</evidence>
<keyword evidence="5" id="KW-0820">tRNA-binding</keyword>
<evidence type="ECO:0000259" key="16">
    <source>
        <dbReference type="PROSITE" id="PS50862"/>
    </source>
</evidence>
<dbReference type="Gene3D" id="3.30.930.10">
    <property type="entry name" value="Bira Bifunctional Protein, Domain 2"/>
    <property type="match status" value="1"/>
</dbReference>
<dbReference type="PROSITE" id="PS50862">
    <property type="entry name" value="AA_TRNA_LIGASE_II"/>
    <property type="match status" value="1"/>
</dbReference>
<gene>
    <name evidence="18" type="ORF">METZ01_LOCUS2576</name>
</gene>
<dbReference type="GO" id="GO:0004829">
    <property type="term" value="F:threonine-tRNA ligase activity"/>
    <property type="evidence" value="ECO:0007669"/>
    <property type="project" value="UniProtKB-EC"/>
</dbReference>
<dbReference type="InterPro" id="IPR018163">
    <property type="entry name" value="Thr/Ala-tRNA-synth_IIc_edit"/>
</dbReference>
<dbReference type="Pfam" id="PF07973">
    <property type="entry name" value="tRNA_SAD"/>
    <property type="match status" value="1"/>
</dbReference>
<evidence type="ECO:0000256" key="10">
    <source>
        <dbReference type="ARBA" id="ARBA00022840"/>
    </source>
</evidence>
<dbReference type="AlphaFoldDB" id="A0A381N542"/>
<evidence type="ECO:0000256" key="3">
    <source>
        <dbReference type="ARBA" id="ARBA00013163"/>
    </source>
</evidence>
<dbReference type="PANTHER" id="PTHR11451:SF44">
    <property type="entry name" value="THREONINE--TRNA LIGASE, CHLOROPLASTIC_MITOCHONDRIAL 2"/>
    <property type="match status" value="1"/>
</dbReference>
<evidence type="ECO:0000256" key="15">
    <source>
        <dbReference type="ARBA" id="ARBA00049515"/>
    </source>
</evidence>
<keyword evidence="7" id="KW-0479">Metal-binding</keyword>
<dbReference type="HAMAP" id="MF_00184">
    <property type="entry name" value="Thr_tRNA_synth"/>
    <property type="match status" value="1"/>
</dbReference>
<keyword evidence="10" id="KW-0067">ATP-binding</keyword>
<dbReference type="GO" id="GO:0005737">
    <property type="term" value="C:cytoplasm"/>
    <property type="evidence" value="ECO:0007669"/>
    <property type="project" value="UniProtKB-SubCell"/>
</dbReference>
<dbReference type="InterPro" id="IPR036621">
    <property type="entry name" value="Anticodon-bd_dom_sf"/>
</dbReference>
<dbReference type="InterPro" id="IPR002320">
    <property type="entry name" value="Thr-tRNA-ligase_IIa"/>
</dbReference>
<dbReference type="SUPFAM" id="SSF52954">
    <property type="entry name" value="Class II aaRS ABD-related"/>
    <property type="match status" value="1"/>
</dbReference>
<feature type="domain" description="Aminoacyl-transfer RNA synthetases class-II family profile" evidence="16">
    <location>
        <begin position="253"/>
        <end position="547"/>
    </location>
</feature>
<dbReference type="Gene3D" id="3.30.980.10">
    <property type="entry name" value="Threonyl-trna Synthetase, Chain A, domain 2"/>
    <property type="match status" value="1"/>
</dbReference>
<dbReference type="Gene3D" id="3.10.20.30">
    <property type="match status" value="1"/>
</dbReference>
<accession>A0A381N542</accession>
<dbReference type="FunFam" id="3.30.930.10:FF:000019">
    <property type="entry name" value="Threonine--tRNA ligase"/>
    <property type="match status" value="1"/>
</dbReference>
<dbReference type="GO" id="GO:0000049">
    <property type="term" value="F:tRNA binding"/>
    <property type="evidence" value="ECO:0007669"/>
    <property type="project" value="UniProtKB-KW"/>
</dbReference>
<keyword evidence="4" id="KW-0963">Cytoplasm</keyword>
<evidence type="ECO:0000256" key="5">
    <source>
        <dbReference type="ARBA" id="ARBA00022555"/>
    </source>
</evidence>
<evidence type="ECO:0000256" key="12">
    <source>
        <dbReference type="ARBA" id="ARBA00022917"/>
    </source>
</evidence>
<dbReference type="FunFam" id="3.30.980.10:FF:000005">
    <property type="entry name" value="Threonyl-tRNA synthetase, mitochondrial"/>
    <property type="match status" value="1"/>
</dbReference>
<dbReference type="InterPro" id="IPR006195">
    <property type="entry name" value="aa-tRNA-synth_II"/>
</dbReference>
<dbReference type="CDD" id="cd00860">
    <property type="entry name" value="ThrRS_anticodon"/>
    <property type="match status" value="1"/>
</dbReference>
<dbReference type="EMBL" id="UINC01000133">
    <property type="protein sequence ID" value="SUZ49722.1"/>
    <property type="molecule type" value="Genomic_DNA"/>
</dbReference>
<evidence type="ECO:0000256" key="14">
    <source>
        <dbReference type="ARBA" id="ARBA00031900"/>
    </source>
</evidence>
<dbReference type="PANTHER" id="PTHR11451">
    <property type="entry name" value="THREONINE-TRNA LIGASE"/>
    <property type="match status" value="1"/>
</dbReference>
<dbReference type="GO" id="GO:0006435">
    <property type="term" value="P:threonyl-tRNA aminoacylation"/>
    <property type="evidence" value="ECO:0007669"/>
    <property type="project" value="InterPro"/>
</dbReference>
<dbReference type="InterPro" id="IPR033728">
    <property type="entry name" value="ThrRS_core"/>
</dbReference>
<name>A0A381N542_9ZZZZ</name>
<dbReference type="InterPro" id="IPR047246">
    <property type="entry name" value="ThrRS_anticodon"/>
</dbReference>
<dbReference type="InterPro" id="IPR045864">
    <property type="entry name" value="aa-tRNA-synth_II/BPL/LPL"/>
</dbReference>
<dbReference type="SMART" id="SM00863">
    <property type="entry name" value="tRNA_SAD"/>
    <property type="match status" value="1"/>
</dbReference>
<dbReference type="InterPro" id="IPR012947">
    <property type="entry name" value="tRNA_SAD"/>
</dbReference>
<organism evidence="18">
    <name type="scientific">marine metagenome</name>
    <dbReference type="NCBI Taxonomy" id="408172"/>
    <lineage>
        <taxon>unclassified sequences</taxon>
        <taxon>metagenomes</taxon>
        <taxon>ecological metagenomes</taxon>
    </lineage>
</organism>
<evidence type="ECO:0000256" key="1">
    <source>
        <dbReference type="ARBA" id="ARBA00004496"/>
    </source>
</evidence>
<evidence type="ECO:0000313" key="18">
    <source>
        <dbReference type="EMBL" id="SUZ49722.1"/>
    </source>
</evidence>
<keyword evidence="8" id="KW-0547">Nucleotide-binding</keyword>
<dbReference type="Pfam" id="PF00587">
    <property type="entry name" value="tRNA-synt_2b"/>
    <property type="match status" value="1"/>
</dbReference>
<dbReference type="EC" id="6.1.1.3" evidence="3"/>
<proteinExistence type="inferred from homology"/>
<protein>
    <recommendedName>
        <fullName evidence="3">threonine--tRNA ligase</fullName>
        <ecNumber evidence="3">6.1.1.3</ecNumber>
    </recommendedName>
    <alternativeName>
        <fullName evidence="14">Threonyl-tRNA synthetase</fullName>
    </alternativeName>
</protein>
<sequence length="655" mass="73505">MSSDVTVILPDGSEKNLGPNATGADLAAQLGDRAAREALIAVADGTQLDLDRPLPDGSSVSLIFPASEEGLEVLRHSTAHVLAQAVLGLYPGATFSIGPPIEDGFYYDFDLPDGQTFSDDDLQRISKKMMEIVKGKQPFVRGEVQREEADLLFADHPYKLEILDGEADDPTSGPEDGVISTYRNTDEFVDLCRGPHVPDTGYLGHFQLMRVAGAYWRGDENRQMLQRIYGTAWASKKELKAHLERLEEAADRDHRKLCAELDLLSFPSELGGGLAVWHPKGAAVRKIMEDYSRQRHEEGGYEFVYTPHLANERLFQTSGHLDFYADGMYPPMEMDNGIYYPKPMNCPMHCLIFGQGQRSYKELPLRLFELGTVYRYERSGTLHGLMRIRGFTQDDSHLYVASDQLADEITSLLDFVLSVLRAFGFEEFTFNLSTKNPEKYVGSDDIWEEATAALNEALDRHGLDYEINEGDAAFYGPKIDIDVRDAIGRSWQLSTIQCDFNLPERFDLRYVAADGERHRPIMLHRALFGSIERFFGVLVEHYGGAFPTWLSPVQVQVLGVRADHDPFATELVERLRAEGFRAEMVEADDPLGTRIRKGKLEKLPYILVVGDDDVENDTAGVNPRGGEVERDIPIGQFIERVKADVEAKETSPRVR</sequence>
<dbReference type="GO" id="GO:0046872">
    <property type="term" value="F:metal ion binding"/>
    <property type="evidence" value="ECO:0007669"/>
    <property type="project" value="UniProtKB-KW"/>
</dbReference>
<comment type="similarity">
    <text evidence="2">Belongs to the class-II aminoacyl-tRNA synthetase family.</text>
</comment>
<evidence type="ECO:0000256" key="6">
    <source>
        <dbReference type="ARBA" id="ARBA00022598"/>
    </source>
</evidence>
<keyword evidence="9" id="KW-0862">Zinc</keyword>
<dbReference type="InterPro" id="IPR012675">
    <property type="entry name" value="Beta-grasp_dom_sf"/>
</dbReference>
<feature type="domain" description="TGS" evidence="17">
    <location>
        <begin position="1"/>
        <end position="64"/>
    </location>
</feature>
<comment type="subcellular location">
    <subcellularLocation>
        <location evidence="1">Cytoplasm</location>
    </subcellularLocation>
</comment>
<dbReference type="PRINTS" id="PR01047">
    <property type="entry name" value="TRNASYNTHTHR"/>
</dbReference>
<evidence type="ECO:0000256" key="4">
    <source>
        <dbReference type="ARBA" id="ARBA00022490"/>
    </source>
</evidence>
<keyword evidence="12" id="KW-0648">Protein biosynthesis</keyword>
<dbReference type="Gene3D" id="3.40.50.800">
    <property type="entry name" value="Anticodon-binding domain"/>
    <property type="match status" value="1"/>
</dbReference>
<dbReference type="InterPro" id="IPR004095">
    <property type="entry name" value="TGS"/>
</dbReference>
<evidence type="ECO:0000259" key="17">
    <source>
        <dbReference type="PROSITE" id="PS51880"/>
    </source>
</evidence>
<evidence type="ECO:0000256" key="8">
    <source>
        <dbReference type="ARBA" id="ARBA00022741"/>
    </source>
</evidence>
<evidence type="ECO:0000256" key="13">
    <source>
        <dbReference type="ARBA" id="ARBA00023146"/>
    </source>
</evidence>